<gene>
    <name evidence="3" type="ORF">AQ619_09850</name>
</gene>
<evidence type="ECO:0000256" key="1">
    <source>
        <dbReference type="SAM" id="MobiDB-lite"/>
    </source>
</evidence>
<dbReference type="AlphaFoldDB" id="A0A0P0P0P7"/>
<keyword evidence="2" id="KW-0732">Signal</keyword>
<protein>
    <recommendedName>
        <fullName evidence="5">Beta-barrel assembly machine subunit BamF</fullName>
    </recommendedName>
</protein>
<name>A0A0P0P0P7_9CAUL</name>
<dbReference type="PROSITE" id="PS51257">
    <property type="entry name" value="PROKAR_LIPOPROTEIN"/>
    <property type="match status" value="1"/>
</dbReference>
<dbReference type="EMBL" id="CP013002">
    <property type="protein sequence ID" value="ALL13623.1"/>
    <property type="molecule type" value="Genomic_DNA"/>
</dbReference>
<dbReference type="Proteomes" id="UP000056905">
    <property type="component" value="Chromosome"/>
</dbReference>
<dbReference type="STRING" id="69395.AQ619_09850"/>
<feature type="compositionally biased region" description="Low complexity" evidence="1">
    <location>
        <begin position="129"/>
        <end position="147"/>
    </location>
</feature>
<evidence type="ECO:0000313" key="4">
    <source>
        <dbReference type="Proteomes" id="UP000056905"/>
    </source>
</evidence>
<dbReference type="KEGG" id="chq:AQ619_09850"/>
<keyword evidence="4" id="KW-1185">Reference proteome</keyword>
<feature type="chain" id="PRO_5006052618" description="Beta-barrel assembly machine subunit BamF" evidence="2">
    <location>
        <begin position="33"/>
        <end position="147"/>
    </location>
</feature>
<evidence type="ECO:0000256" key="2">
    <source>
        <dbReference type="SAM" id="SignalP"/>
    </source>
</evidence>
<dbReference type="OrthoDB" id="7211009at2"/>
<reference evidence="3 4" key="1">
    <citation type="submission" date="2015-10" db="EMBL/GenBank/DDBJ databases">
        <title>Conservation of the essential genome among Caulobacter and Brevundimonas species.</title>
        <authorList>
            <person name="Scott D."/>
            <person name="Ely B."/>
        </authorList>
    </citation>
    <scope>NUCLEOTIDE SEQUENCE [LARGE SCALE GENOMIC DNA]</scope>
    <source>
        <strain evidence="3 4">CB4</strain>
    </source>
</reference>
<evidence type="ECO:0008006" key="5">
    <source>
        <dbReference type="Google" id="ProtNLM"/>
    </source>
</evidence>
<feature type="region of interest" description="Disordered" evidence="1">
    <location>
        <begin position="109"/>
        <end position="147"/>
    </location>
</feature>
<proteinExistence type="predicted"/>
<sequence length="147" mass="15051">MNGATGKIVRPGVLIALTALAVSGCASPFKTAAIDPTSPVAEATRVAAGQKGRRPTFAEIPAVPTDVRGPARIKAVIEGEQRAAAKLRRDAAPETFKLKDTEAYAAQARASAKAPDFAAPTEADRAETEAFAAAARGRASAPSSQPK</sequence>
<feature type="signal peptide" evidence="2">
    <location>
        <begin position="1"/>
        <end position="32"/>
    </location>
</feature>
<organism evidence="3 4">
    <name type="scientific">Caulobacter henricii</name>
    <dbReference type="NCBI Taxonomy" id="69395"/>
    <lineage>
        <taxon>Bacteria</taxon>
        <taxon>Pseudomonadati</taxon>
        <taxon>Pseudomonadota</taxon>
        <taxon>Alphaproteobacteria</taxon>
        <taxon>Caulobacterales</taxon>
        <taxon>Caulobacteraceae</taxon>
        <taxon>Caulobacter</taxon>
    </lineage>
</organism>
<accession>A0A0P0P0P7</accession>
<evidence type="ECO:0000313" key="3">
    <source>
        <dbReference type="EMBL" id="ALL13623.1"/>
    </source>
</evidence>
<dbReference type="RefSeq" id="WP_062146806.1">
    <property type="nucleotide sequence ID" value="NZ_CP013002.1"/>
</dbReference>